<evidence type="ECO:0000313" key="2">
    <source>
        <dbReference type="EMBL" id="CAF2085481.1"/>
    </source>
</evidence>
<organism evidence="2">
    <name type="scientific">Brassica napus</name>
    <name type="common">Rape</name>
    <dbReference type="NCBI Taxonomy" id="3708"/>
    <lineage>
        <taxon>Eukaryota</taxon>
        <taxon>Viridiplantae</taxon>
        <taxon>Streptophyta</taxon>
        <taxon>Embryophyta</taxon>
        <taxon>Tracheophyta</taxon>
        <taxon>Spermatophyta</taxon>
        <taxon>Magnoliopsida</taxon>
        <taxon>eudicotyledons</taxon>
        <taxon>Gunneridae</taxon>
        <taxon>Pentapetalae</taxon>
        <taxon>rosids</taxon>
        <taxon>malvids</taxon>
        <taxon>Brassicales</taxon>
        <taxon>Brassicaceae</taxon>
        <taxon>Brassiceae</taxon>
        <taxon>Brassica</taxon>
    </lineage>
</organism>
<sequence length="287" mass="32629">MFSEEAYANPNTDAHPKKNSFFLYLIHCNNEPDPSLNTRLILLSFCPIQPPFASGVFLLHLPESAARSSPSVASAGREDLGKAFRDWDPWGPFFFIVFLGLTLSWSASVKKSALIQATVYNHLINADKKWGEVKLGELEAELFVIKAINDNLWHPYNELVEFRYPRNCSYTDKSFLGSFRGHIESGRDPENYLKYSVQDIERIFLDFFEEYSHVTPAKLEDTMKKKIGEVGNKDSVVQINCVGDMSVKSLLKDGFVFEHDFLQVVAAVHIGWILLFVFICGIKSLNF</sequence>
<name>A0A816SM81_BRANA</name>
<evidence type="ECO:0000256" key="1">
    <source>
        <dbReference type="SAM" id="Phobius"/>
    </source>
</evidence>
<proteinExistence type="predicted"/>
<dbReference type="AlphaFoldDB" id="A0A816SM81"/>
<accession>A0A816SM81</accession>
<dbReference type="EMBL" id="HG994360">
    <property type="protein sequence ID" value="CAF2085481.1"/>
    <property type="molecule type" value="Genomic_DNA"/>
</dbReference>
<feature type="transmembrane region" description="Helical" evidence="1">
    <location>
        <begin position="261"/>
        <end position="285"/>
    </location>
</feature>
<dbReference type="Proteomes" id="UP001295469">
    <property type="component" value="Chromosome A06"/>
</dbReference>
<keyword evidence="1" id="KW-0812">Transmembrane</keyword>
<gene>
    <name evidence="2" type="ORF">DARMORV10_A06P20490.1</name>
</gene>
<dbReference type="Gene3D" id="1.20.1280.170">
    <property type="entry name" value="Exocyst complex component Exo70"/>
    <property type="match status" value="1"/>
</dbReference>
<protein>
    <submittedName>
        <fullName evidence="2">(rape) hypothetical protein</fullName>
    </submittedName>
</protein>
<keyword evidence="1" id="KW-1133">Transmembrane helix</keyword>
<reference evidence="2" key="1">
    <citation type="submission" date="2021-01" db="EMBL/GenBank/DDBJ databases">
        <authorList>
            <consortium name="Genoscope - CEA"/>
            <person name="William W."/>
        </authorList>
    </citation>
    <scope>NUCLEOTIDE SEQUENCE</scope>
</reference>
<keyword evidence="1" id="KW-0472">Membrane</keyword>